<gene>
    <name evidence="3" type="ORF">GLE_0227</name>
</gene>
<dbReference type="KEGG" id="lez:GLE_0227"/>
<dbReference type="EMBL" id="CP013140">
    <property type="protein sequence ID" value="ALN55586.1"/>
    <property type="molecule type" value="Genomic_DNA"/>
</dbReference>
<feature type="repeat" description="TPR" evidence="1">
    <location>
        <begin position="407"/>
        <end position="440"/>
    </location>
</feature>
<name>A0A0S2DAL9_LYSEN</name>
<evidence type="ECO:0000256" key="1">
    <source>
        <dbReference type="PROSITE-ProRule" id="PRU00339"/>
    </source>
</evidence>
<dbReference type="GO" id="GO:0009190">
    <property type="term" value="P:cyclic nucleotide biosynthetic process"/>
    <property type="evidence" value="ECO:0007669"/>
    <property type="project" value="InterPro"/>
</dbReference>
<dbReference type="NCBIfam" id="TIGR04510">
    <property type="entry name" value="mod_pep_cyc"/>
    <property type="match status" value="1"/>
</dbReference>
<keyword evidence="1" id="KW-0802">TPR repeat</keyword>
<dbReference type="InterPro" id="IPR029787">
    <property type="entry name" value="Nucleotide_cyclase"/>
</dbReference>
<feature type="compositionally biased region" description="Basic and acidic residues" evidence="2">
    <location>
        <begin position="837"/>
        <end position="850"/>
    </location>
</feature>
<dbReference type="STRING" id="69.GLE_0227"/>
<dbReference type="PATRIC" id="fig|69.6.peg.229"/>
<evidence type="ECO:0000313" key="3">
    <source>
        <dbReference type="EMBL" id="ALN55586.1"/>
    </source>
</evidence>
<reference evidence="3 4" key="1">
    <citation type="submission" date="2015-11" db="EMBL/GenBank/DDBJ databases">
        <title>Genome sequences of Lysobacter enzymogenes strain C3 and Lysobacter antibioticus ATCC 29479.</title>
        <authorList>
            <person name="Kobayashi D.Y."/>
        </authorList>
    </citation>
    <scope>NUCLEOTIDE SEQUENCE [LARGE SCALE GENOMIC DNA]</scope>
    <source>
        <strain evidence="3 4">C3</strain>
    </source>
</reference>
<sequence length="880" mass="96129">MNDAHRPDADGPQLRTLLLTDLCDSTTLVERIGDGPAAELFREHDRLVLALQQRWRGRLIDRSDGLLLLFERPIDGLGFALDYARGLREIGAARKFELKARAGLHVGEVLTWRNSDEAVKVGAKPVEVEGLAKPMAGRLMATARPGQILLSAVAEPLAHRAARELGERGQQLLWKSHGRWRFKGVPEPQEIYEVGEPGIAPLRAPPNGPKAWRDIPLWRRPAALAAEVAVLAMIGTGAWFATRPQPAIAFNQRDWVVVGDLRNLTGQNVLDDSLEQAFRISLEQSRYVNVLSDLKARDTLQRMQRQPDTTLDRAIASEIALRDGARAVILPTVAEVGGRVRVSAEVIDPHTQTTVYAESADGHGKESTLASIDSVTAGLREKLGEAMKSIERDSEPLPKVATKNLDALRAYALGLKAYGERRQAEALRYFDQAIALDPEFALAYLGALRVHVGDADNRRAQPYLEKAVALRSHLAPRDALYLDAWSSEYGPQPALRAPAQWKLLAGLYPDYYAGHYNYAWAAFAANRFGETLSFAKAATAPQNPLRSSAIELMGRAQLAQGDAKAALASFEQGEKVGRYGPNRRRAAALATLRRFDEAQALLAKLPTDSSTDGLTNNLERIAVAVDRGRWGEAEKAAQRAERDAVAGTPVLANQFALIRLMVDALNGRPPRTQVLATLCRKSAEQAGDEADPLRNEQAFVALSAAYLAQREGDAAVARQLLPVLEPLVKRIGDPLLAQLLTVVQAGQLRLDGKPEEAIRLLRPLLRGDELFQVHSALRAAYAAAGQDEDALAEARWLAQHRGRAYIETGGSQVLQTLNVADTTLALREQARSLARLGRDAEAQRQDEAFRRAWPQSGSSPPVPPMPLARASAPSSPVSKQ</sequence>
<protein>
    <submittedName>
        <fullName evidence="3">Tetratricopeptide repeat domain protein</fullName>
    </submittedName>
</protein>
<dbReference type="Gene3D" id="3.30.70.1230">
    <property type="entry name" value="Nucleotide cyclase"/>
    <property type="match status" value="1"/>
</dbReference>
<dbReference type="CDD" id="cd07302">
    <property type="entry name" value="CHD"/>
    <property type="match status" value="1"/>
</dbReference>
<dbReference type="GO" id="GO:0035556">
    <property type="term" value="P:intracellular signal transduction"/>
    <property type="evidence" value="ECO:0007669"/>
    <property type="project" value="InterPro"/>
</dbReference>
<feature type="region of interest" description="Disordered" evidence="2">
    <location>
        <begin position="837"/>
        <end position="880"/>
    </location>
</feature>
<dbReference type="PROSITE" id="PS50005">
    <property type="entry name" value="TPR"/>
    <property type="match status" value="1"/>
</dbReference>
<dbReference type="PANTHER" id="PTHR43081:SF1">
    <property type="entry name" value="ADENYLATE CYCLASE, TERMINAL-DIFFERENTIATION SPECIFIC"/>
    <property type="match status" value="1"/>
</dbReference>
<dbReference type="Gene3D" id="3.40.50.10610">
    <property type="entry name" value="ABC-type transport auxiliary lipoprotein component"/>
    <property type="match status" value="1"/>
</dbReference>
<dbReference type="Gene3D" id="1.25.40.10">
    <property type="entry name" value="Tetratricopeptide repeat domain"/>
    <property type="match status" value="2"/>
</dbReference>
<dbReference type="InterPro" id="IPR001054">
    <property type="entry name" value="A/G_cyclase"/>
</dbReference>
<proteinExistence type="predicted"/>
<dbReference type="InterPro" id="IPR050697">
    <property type="entry name" value="Adenylyl/Guanylyl_Cyclase_3/4"/>
</dbReference>
<dbReference type="GO" id="GO:0004016">
    <property type="term" value="F:adenylate cyclase activity"/>
    <property type="evidence" value="ECO:0007669"/>
    <property type="project" value="UniProtKB-ARBA"/>
</dbReference>
<evidence type="ECO:0000256" key="2">
    <source>
        <dbReference type="SAM" id="MobiDB-lite"/>
    </source>
</evidence>
<dbReference type="Proteomes" id="UP000061569">
    <property type="component" value="Chromosome"/>
</dbReference>
<dbReference type="InterPro" id="IPR011990">
    <property type="entry name" value="TPR-like_helical_dom_sf"/>
</dbReference>
<organism evidence="3 4">
    <name type="scientific">Lysobacter enzymogenes</name>
    <dbReference type="NCBI Taxonomy" id="69"/>
    <lineage>
        <taxon>Bacteria</taxon>
        <taxon>Pseudomonadati</taxon>
        <taxon>Pseudomonadota</taxon>
        <taxon>Gammaproteobacteria</taxon>
        <taxon>Lysobacterales</taxon>
        <taxon>Lysobacteraceae</taxon>
        <taxon>Lysobacter</taxon>
    </lineage>
</organism>
<dbReference type="InterPro" id="IPR030966">
    <property type="entry name" value="Mod_pep_cyc"/>
</dbReference>
<dbReference type="InterPro" id="IPR019734">
    <property type="entry name" value="TPR_rpt"/>
</dbReference>
<dbReference type="AlphaFoldDB" id="A0A0S2DAL9"/>
<accession>A0A0S2DAL9</accession>
<dbReference type="SUPFAM" id="SSF48452">
    <property type="entry name" value="TPR-like"/>
    <property type="match status" value="1"/>
</dbReference>
<dbReference type="PANTHER" id="PTHR43081">
    <property type="entry name" value="ADENYLATE CYCLASE, TERMINAL-DIFFERENTIATION SPECIFIC-RELATED"/>
    <property type="match status" value="1"/>
</dbReference>
<dbReference type="SUPFAM" id="SSF55073">
    <property type="entry name" value="Nucleotide cyclase"/>
    <property type="match status" value="1"/>
</dbReference>
<evidence type="ECO:0000313" key="4">
    <source>
        <dbReference type="Proteomes" id="UP000061569"/>
    </source>
</evidence>